<accession>A0A127Q367</accession>
<dbReference type="SUPFAM" id="SSF53474">
    <property type="entry name" value="alpha/beta-Hydrolases"/>
    <property type="match status" value="1"/>
</dbReference>
<dbReference type="Proteomes" id="UP000074914">
    <property type="component" value="Chromosome"/>
</dbReference>
<dbReference type="EMBL" id="CP013236">
    <property type="protein sequence ID" value="AMP15533.1"/>
    <property type="molecule type" value="Genomic_DNA"/>
</dbReference>
<name>A0A127Q367_9BURK</name>
<dbReference type="GO" id="GO:0016787">
    <property type="term" value="F:hydrolase activity"/>
    <property type="evidence" value="ECO:0007669"/>
    <property type="project" value="UniProtKB-KW"/>
</dbReference>
<keyword evidence="6" id="KW-1185">Reference proteome</keyword>
<evidence type="ECO:0000256" key="1">
    <source>
        <dbReference type="ARBA" id="ARBA00022801"/>
    </source>
</evidence>
<dbReference type="OrthoDB" id="8543939at2"/>
<dbReference type="Proteomes" id="UP000074561">
    <property type="component" value="Chromosome"/>
</dbReference>
<evidence type="ECO:0000313" key="3">
    <source>
        <dbReference type="EMBL" id="AMP04473.1"/>
    </source>
</evidence>
<dbReference type="PRINTS" id="PR00111">
    <property type="entry name" value="ABHYDROLASE"/>
</dbReference>
<reference evidence="5 6" key="1">
    <citation type="submission" date="2015-11" db="EMBL/GenBank/DDBJ databases">
        <title>Exploring the genomic traits of fungus-feeding bacterial genus Collimonas.</title>
        <authorList>
            <person name="Song C."/>
            <person name="Schmidt R."/>
            <person name="de Jager V."/>
            <person name="Krzyzanowska D."/>
            <person name="Jongedijk E."/>
            <person name="Cankar K."/>
            <person name="Beekwilder J."/>
            <person name="van Veen A."/>
            <person name="de Boer W."/>
            <person name="van Veen J.A."/>
            <person name="Garbeva P."/>
        </authorList>
    </citation>
    <scope>NUCLEOTIDE SEQUENCE [LARGE SCALE GENOMIC DNA]</scope>
    <source>
        <strain evidence="4 6">Ter291</strain>
        <strain evidence="3 5">Ter91</strain>
    </source>
</reference>
<evidence type="ECO:0000313" key="5">
    <source>
        <dbReference type="Proteomes" id="UP000074561"/>
    </source>
</evidence>
<dbReference type="STRING" id="279113.CPter91_2104"/>
<dbReference type="InterPro" id="IPR029058">
    <property type="entry name" value="AB_hydrolase_fold"/>
</dbReference>
<keyword evidence="1 3" id="KW-0378">Hydrolase</keyword>
<dbReference type="Pfam" id="PF12697">
    <property type="entry name" value="Abhydrolase_6"/>
    <property type="match status" value="1"/>
</dbReference>
<evidence type="ECO:0000313" key="4">
    <source>
        <dbReference type="EMBL" id="AMP15533.1"/>
    </source>
</evidence>
<sequence>MTIATHKSVQCISPAGLHKMAYQEWGDPHNPNVLLCLHGVTRVSDDFDQLARALCDTYRVVCPDVVGRGRSDWLRDPQYYVLPQYLNDVVTLLARLNAETVDLVGTSMGGLIGIGLASLPDNPLRKLVLNDVGPTLNADAMGRIGEYIGADMRFPTFDEAAAYVRAISASFGPHTDAEWRKLAADVLHQNAGGEWTRHYDLKLAEPFKSTTPEIFKLSETLLWSAYKAITCPTLLVRGAQSDLLSPETAQLMTQCGPKAKLVELAGVGHAPTLLHTDQIEVVSDFLLG</sequence>
<protein>
    <submittedName>
        <fullName evidence="3">Alpha/beta hydrolase fold family protein</fullName>
    </submittedName>
</protein>
<dbReference type="InterPro" id="IPR000073">
    <property type="entry name" value="AB_hydrolase_1"/>
</dbReference>
<dbReference type="KEGG" id="cpra:CPter91_2104"/>
<organism evidence="3 5">
    <name type="scientific">Collimonas pratensis</name>
    <dbReference type="NCBI Taxonomy" id="279113"/>
    <lineage>
        <taxon>Bacteria</taxon>
        <taxon>Pseudomonadati</taxon>
        <taxon>Pseudomonadota</taxon>
        <taxon>Betaproteobacteria</taxon>
        <taxon>Burkholderiales</taxon>
        <taxon>Oxalobacteraceae</taxon>
        <taxon>Collimonas</taxon>
    </lineage>
</organism>
<gene>
    <name evidence="4" type="ORF">CPter291_3297</name>
    <name evidence="3" type="ORF">CPter91_2104</name>
</gene>
<dbReference type="RefSeq" id="WP_061939734.1">
    <property type="nucleotide sequence ID" value="NZ_CP013234.1"/>
</dbReference>
<dbReference type="AlphaFoldDB" id="A0A127Q367"/>
<dbReference type="EMBL" id="CP013234">
    <property type="protein sequence ID" value="AMP04473.1"/>
    <property type="molecule type" value="Genomic_DNA"/>
</dbReference>
<feature type="domain" description="AB hydrolase-1" evidence="2">
    <location>
        <begin position="34"/>
        <end position="273"/>
    </location>
</feature>
<dbReference type="InterPro" id="IPR050266">
    <property type="entry name" value="AB_hydrolase_sf"/>
</dbReference>
<dbReference type="PANTHER" id="PTHR43798">
    <property type="entry name" value="MONOACYLGLYCEROL LIPASE"/>
    <property type="match status" value="1"/>
</dbReference>
<dbReference type="PANTHER" id="PTHR43798:SF31">
    <property type="entry name" value="AB HYDROLASE SUPERFAMILY PROTEIN YCLE"/>
    <property type="match status" value="1"/>
</dbReference>
<evidence type="ECO:0000313" key="6">
    <source>
        <dbReference type="Proteomes" id="UP000074914"/>
    </source>
</evidence>
<dbReference type="Gene3D" id="3.40.50.1820">
    <property type="entry name" value="alpha/beta hydrolase"/>
    <property type="match status" value="1"/>
</dbReference>
<dbReference type="GO" id="GO:0016020">
    <property type="term" value="C:membrane"/>
    <property type="evidence" value="ECO:0007669"/>
    <property type="project" value="TreeGrafter"/>
</dbReference>
<proteinExistence type="predicted"/>
<evidence type="ECO:0000259" key="2">
    <source>
        <dbReference type="Pfam" id="PF12697"/>
    </source>
</evidence>
<dbReference type="PATRIC" id="fig|279113.10.peg.3290"/>